<dbReference type="EMBL" id="CAJOBJ010086759">
    <property type="protein sequence ID" value="CAF4523715.1"/>
    <property type="molecule type" value="Genomic_DNA"/>
</dbReference>
<evidence type="ECO:0000313" key="5">
    <source>
        <dbReference type="Proteomes" id="UP000681720"/>
    </source>
</evidence>
<dbReference type="EMBL" id="CAJOBH010148473">
    <property type="protein sequence ID" value="CAF4836967.1"/>
    <property type="molecule type" value="Genomic_DNA"/>
</dbReference>
<organism evidence="1 5">
    <name type="scientific">Rotaria magnacalcarata</name>
    <dbReference type="NCBI Taxonomy" id="392030"/>
    <lineage>
        <taxon>Eukaryota</taxon>
        <taxon>Metazoa</taxon>
        <taxon>Spiralia</taxon>
        <taxon>Gnathifera</taxon>
        <taxon>Rotifera</taxon>
        <taxon>Eurotatoria</taxon>
        <taxon>Bdelloidea</taxon>
        <taxon>Philodinida</taxon>
        <taxon>Philodinidae</taxon>
        <taxon>Rotaria</taxon>
    </lineage>
</organism>
<protein>
    <submittedName>
        <fullName evidence="1">Uncharacterized protein</fullName>
    </submittedName>
</protein>
<dbReference type="EMBL" id="CAJOBI010216272">
    <property type="protein sequence ID" value="CAF5030335.1"/>
    <property type="molecule type" value="Genomic_DNA"/>
</dbReference>
<comment type="caution">
    <text evidence="1">The sequence shown here is derived from an EMBL/GenBank/DDBJ whole genome shotgun (WGS) entry which is preliminary data.</text>
</comment>
<dbReference type="EMBL" id="CAJOBI010201538">
    <property type="protein sequence ID" value="CAF4993207.1"/>
    <property type="molecule type" value="Genomic_DNA"/>
</dbReference>
<accession>A0A8S2XZG8</accession>
<gene>
    <name evidence="2" type="ORF">BYL167_LOCUS49677</name>
    <name evidence="1" type="ORF">GIL414_LOCUS35737</name>
    <name evidence="3" type="ORF">SMN809_LOCUS56415</name>
    <name evidence="4" type="ORF">SMN809_LOCUS58081</name>
</gene>
<evidence type="ECO:0000313" key="2">
    <source>
        <dbReference type="EMBL" id="CAF4836967.1"/>
    </source>
</evidence>
<dbReference type="AlphaFoldDB" id="A0A8S2XZG8"/>
<reference evidence="1" key="1">
    <citation type="submission" date="2021-02" db="EMBL/GenBank/DDBJ databases">
        <authorList>
            <person name="Nowell W R."/>
        </authorList>
    </citation>
    <scope>NUCLEOTIDE SEQUENCE</scope>
</reference>
<proteinExistence type="predicted"/>
<name>A0A8S2XZG8_9BILA</name>
<evidence type="ECO:0000313" key="4">
    <source>
        <dbReference type="EMBL" id="CAF5030335.1"/>
    </source>
</evidence>
<evidence type="ECO:0000313" key="3">
    <source>
        <dbReference type="EMBL" id="CAF4993207.1"/>
    </source>
</evidence>
<dbReference type="Proteomes" id="UP000676336">
    <property type="component" value="Unassembled WGS sequence"/>
</dbReference>
<evidence type="ECO:0000313" key="1">
    <source>
        <dbReference type="EMBL" id="CAF4523715.1"/>
    </source>
</evidence>
<feature type="non-terminal residue" evidence="1">
    <location>
        <position position="1"/>
    </location>
</feature>
<dbReference type="Proteomes" id="UP000681967">
    <property type="component" value="Unassembled WGS sequence"/>
</dbReference>
<sequence length="51" mass="5785">MQTDSISLDTLKNKLLCAVDGEYNVLKPETVLDIICQLEKMEITKDQLQVC</sequence>
<dbReference type="Proteomes" id="UP000681720">
    <property type="component" value="Unassembled WGS sequence"/>
</dbReference>